<dbReference type="SUPFAM" id="SSF54211">
    <property type="entry name" value="Ribosomal protein S5 domain 2-like"/>
    <property type="match status" value="1"/>
</dbReference>
<dbReference type="OrthoDB" id="1924968at2759"/>
<dbReference type="GeneID" id="107791536"/>
<dbReference type="PANTHER" id="PTHR38710:SF1">
    <property type="entry name" value="WITH PUTATIVE URIDYL PYROPHOSPHORYLASE-RELATED"/>
    <property type="match status" value="1"/>
</dbReference>
<evidence type="ECO:0000256" key="2">
    <source>
        <dbReference type="ARBA" id="ARBA00022840"/>
    </source>
</evidence>
<sequence length="288" mass="32010">MEIALDKQSAVIEHKSYARVGLLGNPSDVYFGNTISFSLGNFWASVRLEPSTDLVIVPHPSHDLVQFNSISHLVNRLQNEGYYGGVRLLMAICKIFHKYCKENNITLHDGNFTLSYDTNIPRQTGLSGSSAIVSAALSCLLDFYKVRHLIKVEVHSTVRQRWLEGDEFIRSTMEEVANIAVEGRKALLEKDYIKLVALMNHNFDLRRRMFGDDALGAMNIEMVEIARRIGAASKFTGSGGAVVVFCPDGPSQVKQLEDACHSAGFTFQPIKVMPSFLSEVDLQTLGSH</sequence>
<dbReference type="OMA" id="TANCDND"/>
<dbReference type="PANTHER" id="PTHR38710">
    <property type="entry name" value="WITH PUTATIVE URIDYL PYROPHOSPHORYLASE-RELATED"/>
    <property type="match status" value="1"/>
</dbReference>
<evidence type="ECO:0000256" key="1">
    <source>
        <dbReference type="ARBA" id="ARBA00022741"/>
    </source>
</evidence>
<dbReference type="AlphaFoldDB" id="A0A1S3ZXN7"/>
<dbReference type="GO" id="GO:0005829">
    <property type="term" value="C:cytosol"/>
    <property type="evidence" value="ECO:0000318"/>
    <property type="project" value="GO_Central"/>
</dbReference>
<keyword evidence="4" id="KW-1185">Reference proteome</keyword>
<proteinExistence type="predicted"/>
<dbReference type="GO" id="GO:0005524">
    <property type="term" value="F:ATP binding"/>
    <property type="evidence" value="ECO:0007669"/>
    <property type="project" value="UniProtKB-KW"/>
</dbReference>
<keyword evidence="2" id="KW-0067">ATP-binding</keyword>
<dbReference type="InterPro" id="IPR006204">
    <property type="entry name" value="GHMP_kinase_N_dom"/>
</dbReference>
<evidence type="ECO:0000259" key="3">
    <source>
        <dbReference type="Pfam" id="PF00288"/>
    </source>
</evidence>
<dbReference type="STRING" id="4097.A0A1S3ZXN7"/>
<evidence type="ECO:0000313" key="4">
    <source>
        <dbReference type="Proteomes" id="UP000790787"/>
    </source>
</evidence>
<accession>A0A1S3ZXN7</accession>
<dbReference type="InterPro" id="IPR020568">
    <property type="entry name" value="Ribosomal_Su5_D2-typ_SF"/>
</dbReference>
<protein>
    <submittedName>
        <fullName evidence="5">Glucuronokinase 1-like isoform X1</fullName>
    </submittedName>
</protein>
<reference evidence="5" key="2">
    <citation type="submission" date="2025-08" db="UniProtKB">
        <authorList>
            <consortium name="RefSeq"/>
        </authorList>
    </citation>
    <scope>IDENTIFICATION</scope>
    <source>
        <tissue evidence="5">Leaf</tissue>
    </source>
</reference>
<name>A0A1S3ZXN7_TOBAC</name>
<dbReference type="Proteomes" id="UP000790787">
    <property type="component" value="Chromosome 3"/>
</dbReference>
<gene>
    <name evidence="5" type="primary">LOC107791536</name>
</gene>
<dbReference type="SUPFAM" id="SSF55060">
    <property type="entry name" value="GHMP Kinase, C-terminal domain"/>
    <property type="match status" value="1"/>
</dbReference>
<dbReference type="RefSeq" id="XP_016469113.1">
    <property type="nucleotide sequence ID" value="XM_016613627.1"/>
</dbReference>
<reference evidence="4" key="1">
    <citation type="journal article" date="2014" name="Nat. Commun.">
        <title>The tobacco genome sequence and its comparison with those of tomato and potato.</title>
        <authorList>
            <person name="Sierro N."/>
            <person name="Battey J.N."/>
            <person name="Ouadi S."/>
            <person name="Bakaher N."/>
            <person name="Bovet L."/>
            <person name="Willig A."/>
            <person name="Goepfert S."/>
            <person name="Peitsch M.C."/>
            <person name="Ivanov N.V."/>
        </authorList>
    </citation>
    <scope>NUCLEOTIDE SEQUENCE [LARGE SCALE GENOMIC DNA]</scope>
</reference>
<feature type="domain" description="GHMP kinase N-terminal" evidence="3">
    <location>
        <begin position="97"/>
        <end position="147"/>
    </location>
</feature>
<dbReference type="Pfam" id="PF00288">
    <property type="entry name" value="GHMP_kinases_N"/>
    <property type="match status" value="1"/>
</dbReference>
<dbReference type="KEGG" id="nta:107791536"/>
<evidence type="ECO:0000313" key="5">
    <source>
        <dbReference type="RefSeq" id="XP_016469113.1"/>
    </source>
</evidence>
<dbReference type="Gene3D" id="3.30.230.120">
    <property type="match status" value="1"/>
</dbReference>
<dbReference type="InterPro" id="IPR036554">
    <property type="entry name" value="GHMP_kinase_C_sf"/>
</dbReference>
<keyword evidence="1" id="KW-0547">Nucleotide-binding</keyword>
<dbReference type="Gene3D" id="3.30.70.890">
    <property type="entry name" value="GHMP kinase, C-terminal domain"/>
    <property type="match status" value="1"/>
</dbReference>
<dbReference type="RefSeq" id="XP_016469113.1">
    <property type="nucleotide sequence ID" value="XM_016613627.2"/>
</dbReference>
<organism evidence="4 5">
    <name type="scientific">Nicotiana tabacum</name>
    <name type="common">Common tobacco</name>
    <dbReference type="NCBI Taxonomy" id="4097"/>
    <lineage>
        <taxon>Eukaryota</taxon>
        <taxon>Viridiplantae</taxon>
        <taxon>Streptophyta</taxon>
        <taxon>Embryophyta</taxon>
        <taxon>Tracheophyta</taxon>
        <taxon>Spermatophyta</taxon>
        <taxon>Magnoliopsida</taxon>
        <taxon>eudicotyledons</taxon>
        <taxon>Gunneridae</taxon>
        <taxon>Pentapetalae</taxon>
        <taxon>asterids</taxon>
        <taxon>lamiids</taxon>
        <taxon>Solanales</taxon>
        <taxon>Solanaceae</taxon>
        <taxon>Nicotianoideae</taxon>
        <taxon>Nicotianeae</taxon>
        <taxon>Nicotiana</taxon>
    </lineage>
</organism>
<dbReference type="PaxDb" id="4097-A0A1S3ZXN7"/>
<dbReference type="InterPro" id="IPR053034">
    <property type="entry name" value="Glucuronokinase-like"/>
</dbReference>